<proteinExistence type="predicted"/>
<evidence type="ECO:0000256" key="1">
    <source>
        <dbReference type="SAM" id="MobiDB-lite"/>
    </source>
</evidence>
<feature type="region of interest" description="Disordered" evidence="1">
    <location>
        <begin position="57"/>
        <end position="85"/>
    </location>
</feature>
<gene>
    <name evidence="3" type="ORF">B0T21DRAFT_354462</name>
</gene>
<feature type="compositionally biased region" description="Polar residues" evidence="1">
    <location>
        <begin position="70"/>
        <end position="84"/>
    </location>
</feature>
<dbReference type="EMBL" id="JAUKTV010000001">
    <property type="protein sequence ID" value="KAK0747492.1"/>
    <property type="molecule type" value="Genomic_DNA"/>
</dbReference>
<organism evidence="3 4">
    <name type="scientific">Apiosordaria backusii</name>
    <dbReference type="NCBI Taxonomy" id="314023"/>
    <lineage>
        <taxon>Eukaryota</taxon>
        <taxon>Fungi</taxon>
        <taxon>Dikarya</taxon>
        <taxon>Ascomycota</taxon>
        <taxon>Pezizomycotina</taxon>
        <taxon>Sordariomycetes</taxon>
        <taxon>Sordariomycetidae</taxon>
        <taxon>Sordariales</taxon>
        <taxon>Lasiosphaeriaceae</taxon>
        <taxon>Apiosordaria</taxon>
    </lineage>
</organism>
<evidence type="ECO:0000313" key="3">
    <source>
        <dbReference type="EMBL" id="KAK0747492.1"/>
    </source>
</evidence>
<feature type="chain" id="PRO_5041348440" description="Secreted protein" evidence="2">
    <location>
        <begin position="24"/>
        <end position="147"/>
    </location>
</feature>
<comment type="caution">
    <text evidence="3">The sequence shown here is derived from an EMBL/GenBank/DDBJ whole genome shotgun (WGS) entry which is preliminary data.</text>
</comment>
<feature type="signal peptide" evidence="2">
    <location>
        <begin position="1"/>
        <end position="23"/>
    </location>
</feature>
<keyword evidence="4" id="KW-1185">Reference proteome</keyword>
<reference evidence="3" key="1">
    <citation type="submission" date="2023-06" db="EMBL/GenBank/DDBJ databases">
        <title>Genome-scale phylogeny and comparative genomics of the fungal order Sordariales.</title>
        <authorList>
            <consortium name="Lawrence Berkeley National Laboratory"/>
            <person name="Hensen N."/>
            <person name="Bonometti L."/>
            <person name="Westerberg I."/>
            <person name="Brannstrom I.O."/>
            <person name="Guillou S."/>
            <person name="Cros-Aarteil S."/>
            <person name="Calhoun S."/>
            <person name="Haridas S."/>
            <person name="Kuo A."/>
            <person name="Mondo S."/>
            <person name="Pangilinan J."/>
            <person name="Riley R."/>
            <person name="Labutti K."/>
            <person name="Andreopoulos B."/>
            <person name="Lipzen A."/>
            <person name="Chen C."/>
            <person name="Yanf M."/>
            <person name="Daum C."/>
            <person name="Ng V."/>
            <person name="Clum A."/>
            <person name="Steindorff A."/>
            <person name="Ohm R."/>
            <person name="Martin F."/>
            <person name="Silar P."/>
            <person name="Natvig D."/>
            <person name="Lalanne C."/>
            <person name="Gautier V."/>
            <person name="Ament-Velasquez S.L."/>
            <person name="Kruys A."/>
            <person name="Hutchinson M.I."/>
            <person name="Powell A.J."/>
            <person name="Barry K."/>
            <person name="Miller A.N."/>
            <person name="Grigoriev I.V."/>
            <person name="Debuchy R."/>
            <person name="Gladieux P."/>
            <person name="Thoren M.H."/>
            <person name="Johannesson H."/>
        </authorList>
    </citation>
    <scope>NUCLEOTIDE SEQUENCE</scope>
    <source>
        <strain evidence="3">CBS 540.89</strain>
    </source>
</reference>
<evidence type="ECO:0000256" key="2">
    <source>
        <dbReference type="SAM" id="SignalP"/>
    </source>
</evidence>
<dbReference type="AlphaFoldDB" id="A0AA40EXR6"/>
<accession>A0AA40EXR6</accession>
<evidence type="ECO:0008006" key="5">
    <source>
        <dbReference type="Google" id="ProtNLM"/>
    </source>
</evidence>
<keyword evidence="2" id="KW-0732">Signal</keyword>
<name>A0AA40EXR6_9PEZI</name>
<evidence type="ECO:0000313" key="4">
    <source>
        <dbReference type="Proteomes" id="UP001172159"/>
    </source>
</evidence>
<protein>
    <recommendedName>
        <fullName evidence="5">Secreted protein</fullName>
    </recommendedName>
</protein>
<dbReference type="Proteomes" id="UP001172159">
    <property type="component" value="Unassembled WGS sequence"/>
</dbReference>
<sequence>MYRSCYRVVFDSFFLFLSSPCRAVLSFHAPLLQQHPHPHPSTHLSVVEMTWKKRKWKKQKSKSPCAPSFTARQQPTSSTRQMKNTHTHNDKILRLLARSLADTNSCLSVYMITDIPLTHLHSSFPKIQQMSLSSSQDFSKEVIIIII</sequence>